<dbReference type="Proteomes" id="UP001360560">
    <property type="component" value="Unassembled WGS sequence"/>
</dbReference>
<keyword evidence="1" id="KW-0812">Transmembrane</keyword>
<keyword evidence="3" id="KW-1185">Reference proteome</keyword>
<evidence type="ECO:0000313" key="2">
    <source>
        <dbReference type="EMBL" id="GMM38778.1"/>
    </source>
</evidence>
<evidence type="ECO:0000313" key="3">
    <source>
        <dbReference type="Proteomes" id="UP001360560"/>
    </source>
</evidence>
<dbReference type="GeneID" id="90076766"/>
<feature type="transmembrane region" description="Helical" evidence="1">
    <location>
        <begin position="24"/>
        <end position="45"/>
    </location>
</feature>
<gene>
    <name evidence="2" type="ORF">DASC09_061170</name>
</gene>
<proteinExistence type="predicted"/>
<organism evidence="2 3">
    <name type="scientific">Saccharomycopsis crataegensis</name>
    <dbReference type="NCBI Taxonomy" id="43959"/>
    <lineage>
        <taxon>Eukaryota</taxon>
        <taxon>Fungi</taxon>
        <taxon>Dikarya</taxon>
        <taxon>Ascomycota</taxon>
        <taxon>Saccharomycotina</taxon>
        <taxon>Saccharomycetes</taxon>
        <taxon>Saccharomycopsidaceae</taxon>
        <taxon>Saccharomycopsis</taxon>
    </lineage>
</organism>
<feature type="transmembrane region" description="Helical" evidence="1">
    <location>
        <begin position="329"/>
        <end position="356"/>
    </location>
</feature>
<protein>
    <recommendedName>
        <fullName evidence="4">Seipin</fullName>
    </recommendedName>
</protein>
<evidence type="ECO:0008006" key="4">
    <source>
        <dbReference type="Google" id="ProtNLM"/>
    </source>
</evidence>
<name>A0AAV5QV20_9ASCO</name>
<sequence>MRLAANLPQSTFPIALRIFRLGMYFFQLVTVCTIIILPWSIFLFVKFYDCITSSQSHQIIVPLNFDYQYINQPPFVSLSLRQSKLLDLLDSNQNYDVYLDFEPYCGSTISLNQDSINVSPITQSHKVYSIKASLVNSSLTSKLWEMYHRDANEFPYSKKTPQTTCRERSHWNSWPLTRFMTSEIPSLYTRDHTTHNPQYQTSLTQSFLVDCLSYQSSMDNPIIPPILKHFVPPMFYSLGVPKLSYSTASSSWVFPKDSQIEVKLFSHLMFAADAYDKFIETDLILEFNDLIQINNFNSRLILQKSPSFMDTDYGWYKAISWIIRNQATVYFVGISITFMANVFIYLICVILSYYWVNENAYNAYVVPMLNAILEQQNK</sequence>
<keyword evidence="1" id="KW-0472">Membrane</keyword>
<comment type="caution">
    <text evidence="2">The sequence shown here is derived from an EMBL/GenBank/DDBJ whole genome shotgun (WGS) entry which is preliminary data.</text>
</comment>
<dbReference type="EMBL" id="BTFZ01000020">
    <property type="protein sequence ID" value="GMM38778.1"/>
    <property type="molecule type" value="Genomic_DNA"/>
</dbReference>
<accession>A0AAV5QV20</accession>
<reference evidence="2 3" key="1">
    <citation type="journal article" date="2023" name="Elife">
        <title>Identification of key yeast species and microbe-microbe interactions impacting larval growth of Drosophila in the wild.</title>
        <authorList>
            <person name="Mure A."/>
            <person name="Sugiura Y."/>
            <person name="Maeda R."/>
            <person name="Honda K."/>
            <person name="Sakurai N."/>
            <person name="Takahashi Y."/>
            <person name="Watada M."/>
            <person name="Katoh T."/>
            <person name="Gotoh A."/>
            <person name="Gotoh Y."/>
            <person name="Taniguchi I."/>
            <person name="Nakamura K."/>
            <person name="Hayashi T."/>
            <person name="Katayama T."/>
            <person name="Uemura T."/>
            <person name="Hattori Y."/>
        </authorList>
    </citation>
    <scope>NUCLEOTIDE SEQUENCE [LARGE SCALE GENOMIC DNA]</scope>
    <source>
        <strain evidence="2 3">SC-9</strain>
    </source>
</reference>
<dbReference type="AlphaFoldDB" id="A0AAV5QV20"/>
<evidence type="ECO:0000256" key="1">
    <source>
        <dbReference type="SAM" id="Phobius"/>
    </source>
</evidence>
<dbReference type="RefSeq" id="XP_064855773.1">
    <property type="nucleotide sequence ID" value="XM_064999701.1"/>
</dbReference>
<keyword evidence="1" id="KW-1133">Transmembrane helix</keyword>